<sequence>MGRKQAREGTMQILFQMESTGDFSDDALNVFLNNFKYDEMEKKYIYDAISSIKNNLYTIDNHIKDNLEGWSIYRLAKIDLAALRIAIYEILYRDDIPVEVSINEAIEIVKKYSNMDSFKFINGVLGGFVRSIDKR</sequence>
<keyword evidence="3 6" id="KW-0694">RNA-binding</keyword>
<dbReference type="GO" id="GO:0003723">
    <property type="term" value="F:RNA binding"/>
    <property type="evidence" value="ECO:0007669"/>
    <property type="project" value="UniProtKB-UniRule"/>
</dbReference>
<dbReference type="SUPFAM" id="SSF48013">
    <property type="entry name" value="NusB-like"/>
    <property type="match status" value="1"/>
</dbReference>
<evidence type="ECO:0000256" key="3">
    <source>
        <dbReference type="ARBA" id="ARBA00022884"/>
    </source>
</evidence>
<dbReference type="HAMAP" id="MF_00073">
    <property type="entry name" value="NusB"/>
    <property type="match status" value="1"/>
</dbReference>
<accession>A0A926EZK1</accession>
<dbReference type="GO" id="GO:0031564">
    <property type="term" value="P:transcription antitermination"/>
    <property type="evidence" value="ECO:0007669"/>
    <property type="project" value="UniProtKB-KW"/>
</dbReference>
<proteinExistence type="inferred from homology"/>
<dbReference type="RefSeq" id="WP_249323409.1">
    <property type="nucleotide sequence ID" value="NZ_JACRTK010000002.1"/>
</dbReference>
<keyword evidence="9" id="KW-1185">Reference proteome</keyword>
<dbReference type="EMBL" id="JACRTK010000002">
    <property type="protein sequence ID" value="MBC8590571.1"/>
    <property type="molecule type" value="Genomic_DNA"/>
</dbReference>
<dbReference type="GO" id="GO:0005829">
    <property type="term" value="C:cytosol"/>
    <property type="evidence" value="ECO:0007669"/>
    <property type="project" value="TreeGrafter"/>
</dbReference>
<comment type="function">
    <text evidence="6">Involved in transcription antitermination. Required for transcription of ribosomal RNA (rRNA) genes. Binds specifically to the boxA antiterminator sequence of the ribosomal RNA (rrn) operons.</text>
</comment>
<protein>
    <recommendedName>
        <fullName evidence="6">Transcription antitermination protein NusB</fullName>
    </recommendedName>
    <alternativeName>
        <fullName evidence="6">Antitermination factor NusB</fullName>
    </alternativeName>
</protein>
<evidence type="ECO:0000259" key="7">
    <source>
        <dbReference type="Pfam" id="PF01029"/>
    </source>
</evidence>
<evidence type="ECO:0000313" key="9">
    <source>
        <dbReference type="Proteomes" id="UP000601522"/>
    </source>
</evidence>
<comment type="similarity">
    <text evidence="1 6">Belongs to the NusB family.</text>
</comment>
<comment type="caution">
    <text evidence="8">The sequence shown here is derived from an EMBL/GenBank/DDBJ whole genome shotgun (WGS) entry which is preliminary data.</text>
</comment>
<name>A0A926EZK1_9FIRM</name>
<evidence type="ECO:0000256" key="4">
    <source>
        <dbReference type="ARBA" id="ARBA00023015"/>
    </source>
</evidence>
<evidence type="ECO:0000256" key="1">
    <source>
        <dbReference type="ARBA" id="ARBA00005952"/>
    </source>
</evidence>
<organism evidence="8 9">
    <name type="scientific">Wansuia hejianensis</name>
    <dbReference type="NCBI Taxonomy" id="2763667"/>
    <lineage>
        <taxon>Bacteria</taxon>
        <taxon>Bacillati</taxon>
        <taxon>Bacillota</taxon>
        <taxon>Clostridia</taxon>
        <taxon>Lachnospirales</taxon>
        <taxon>Lachnospiraceae</taxon>
        <taxon>Wansuia</taxon>
    </lineage>
</organism>
<keyword evidence="4 6" id="KW-0805">Transcription regulation</keyword>
<dbReference type="InterPro" id="IPR006027">
    <property type="entry name" value="NusB_RsmB_TIM44"/>
</dbReference>
<dbReference type="Pfam" id="PF01029">
    <property type="entry name" value="NusB"/>
    <property type="match status" value="1"/>
</dbReference>
<dbReference type="AlphaFoldDB" id="A0A926EZK1"/>
<evidence type="ECO:0000256" key="2">
    <source>
        <dbReference type="ARBA" id="ARBA00022814"/>
    </source>
</evidence>
<keyword evidence="5 6" id="KW-0804">Transcription</keyword>
<dbReference type="InterPro" id="IPR035926">
    <property type="entry name" value="NusB-like_sf"/>
</dbReference>
<dbReference type="Gene3D" id="1.10.940.10">
    <property type="entry name" value="NusB-like"/>
    <property type="match status" value="1"/>
</dbReference>
<dbReference type="GO" id="GO:0006353">
    <property type="term" value="P:DNA-templated transcription termination"/>
    <property type="evidence" value="ECO:0007669"/>
    <property type="project" value="UniProtKB-UniRule"/>
</dbReference>
<dbReference type="InterPro" id="IPR011605">
    <property type="entry name" value="NusB_fam"/>
</dbReference>
<dbReference type="Proteomes" id="UP000601522">
    <property type="component" value="Unassembled WGS sequence"/>
</dbReference>
<dbReference type="PANTHER" id="PTHR11078:SF3">
    <property type="entry name" value="ANTITERMINATION NUSB DOMAIN-CONTAINING PROTEIN"/>
    <property type="match status" value="1"/>
</dbReference>
<evidence type="ECO:0000256" key="6">
    <source>
        <dbReference type="HAMAP-Rule" id="MF_00073"/>
    </source>
</evidence>
<evidence type="ECO:0000313" key="8">
    <source>
        <dbReference type="EMBL" id="MBC8590571.1"/>
    </source>
</evidence>
<dbReference type="NCBIfam" id="TIGR01951">
    <property type="entry name" value="nusB"/>
    <property type="match status" value="1"/>
</dbReference>
<dbReference type="PANTHER" id="PTHR11078">
    <property type="entry name" value="N UTILIZATION SUBSTANCE PROTEIN B-RELATED"/>
    <property type="match status" value="1"/>
</dbReference>
<keyword evidence="2 6" id="KW-0889">Transcription antitermination</keyword>
<reference evidence="8 9" key="1">
    <citation type="submission" date="2020-08" db="EMBL/GenBank/DDBJ databases">
        <title>Genome public.</title>
        <authorList>
            <person name="Liu C."/>
            <person name="Sun Q."/>
        </authorList>
    </citation>
    <scope>NUCLEOTIDE SEQUENCE [LARGE SCALE GENOMIC DNA]</scope>
    <source>
        <strain evidence="8 9">NSJ-26</strain>
    </source>
</reference>
<gene>
    <name evidence="6 8" type="primary">nusB</name>
    <name evidence="8" type="ORF">H8689_05430</name>
</gene>
<feature type="domain" description="NusB/RsmB/TIM44" evidence="7">
    <location>
        <begin position="5"/>
        <end position="130"/>
    </location>
</feature>
<evidence type="ECO:0000256" key="5">
    <source>
        <dbReference type="ARBA" id="ARBA00023163"/>
    </source>
</evidence>